<feature type="signal peptide" evidence="1">
    <location>
        <begin position="1"/>
        <end position="21"/>
    </location>
</feature>
<comment type="caution">
    <text evidence="2">The sequence shown here is derived from an EMBL/GenBank/DDBJ whole genome shotgun (WGS) entry which is preliminary data.</text>
</comment>
<feature type="chain" id="PRO_5021427810" description="DUF2092 domain-containing protein" evidence="1">
    <location>
        <begin position="22"/>
        <end position="272"/>
    </location>
</feature>
<organism evidence="2 3">
    <name type="scientific">Massilia horti</name>
    <dbReference type="NCBI Taxonomy" id="2562153"/>
    <lineage>
        <taxon>Bacteria</taxon>
        <taxon>Pseudomonadati</taxon>
        <taxon>Pseudomonadota</taxon>
        <taxon>Betaproteobacteria</taxon>
        <taxon>Burkholderiales</taxon>
        <taxon>Oxalobacteraceae</taxon>
        <taxon>Telluria group</taxon>
        <taxon>Massilia</taxon>
    </lineage>
</organism>
<proteinExistence type="predicted"/>
<dbReference type="OrthoDB" id="115149at2"/>
<gene>
    <name evidence="2" type="ORF">E4O92_01500</name>
</gene>
<evidence type="ECO:0008006" key="4">
    <source>
        <dbReference type="Google" id="ProtNLM"/>
    </source>
</evidence>
<keyword evidence="1" id="KW-0732">Signal</keyword>
<protein>
    <recommendedName>
        <fullName evidence="4">DUF2092 domain-containing protein</fullName>
    </recommendedName>
</protein>
<accession>A0A4Y9T8T4</accession>
<reference evidence="2 3" key="1">
    <citation type="submission" date="2019-03" db="EMBL/GenBank/DDBJ databases">
        <title>Draft genome of Massilia hortus sp. nov., a novel bacterial species of the Oxalobacteraceae family.</title>
        <authorList>
            <person name="Peta V."/>
            <person name="Raths R."/>
            <person name="Bucking H."/>
        </authorList>
    </citation>
    <scope>NUCLEOTIDE SEQUENCE [LARGE SCALE GENOMIC DNA]</scope>
    <source>
        <strain evidence="2 3">ONC3</strain>
    </source>
</reference>
<sequence length="272" mass="29775">MKHMFLSASLALVVLAPLAQAQESGSLVLTEREPTEVMLLRVSATSRCQQACVVRGAPYSAERVTESVQVLTDGNRIVQRSTEQLYRDTDGRSRVESEWQGKPLVQIQDPIQNMSYRLYPDDKTGLKMAMGQPAPANNTALTAPPPANGVASAAATKVAEQLAPALNRTVTSADGQRIELRSLGTRQMEGLTVEGSLQTTTIPAGKVGNTQPIVWTVESWLSRDLKLTLYSKLTDPRHGERVTRVQYVRRSDPPAYLFSAPADYTVQEIARP</sequence>
<keyword evidence="3" id="KW-1185">Reference proteome</keyword>
<dbReference type="Proteomes" id="UP000297258">
    <property type="component" value="Unassembled WGS sequence"/>
</dbReference>
<evidence type="ECO:0000256" key="1">
    <source>
        <dbReference type="SAM" id="SignalP"/>
    </source>
</evidence>
<dbReference type="EMBL" id="SPUM01000008">
    <property type="protein sequence ID" value="TFW35660.1"/>
    <property type="molecule type" value="Genomic_DNA"/>
</dbReference>
<evidence type="ECO:0000313" key="2">
    <source>
        <dbReference type="EMBL" id="TFW35660.1"/>
    </source>
</evidence>
<dbReference type="AlphaFoldDB" id="A0A4Y9T8T4"/>
<name>A0A4Y9T8T4_9BURK</name>
<dbReference type="RefSeq" id="WP_135187979.1">
    <property type="nucleotide sequence ID" value="NZ_SPUM01000008.1"/>
</dbReference>
<evidence type="ECO:0000313" key="3">
    <source>
        <dbReference type="Proteomes" id="UP000297258"/>
    </source>
</evidence>